<evidence type="ECO:0000313" key="4">
    <source>
        <dbReference type="EMBL" id="GAA0611796.1"/>
    </source>
</evidence>
<sequence>MRARVRDTTGGAAAGPGELPPAPRSSGGMLEVARSRFPPRETGQRWAMTSASANEVLVVLEREPFRADTAHMRWQRRSGVQALLAWLSGFDGASWQERWEESPAAVCPQRWRRQAETWVNAAAAVRAANIQSGLLMLAAADVIRLALPWQMDWHSGTLRTLIEELRDPDGFARLKELAGPERWASASGGRARRALVRIMAAKGGGLADITVGDALEYDAELRRTAQGVSSGGTLYYAWLRELGHLPADAPTTLRFLEKVTGQLTCAQLVDRHPVASPRIRALLIDYLEERRPRLDYSTLDNLARHLTRNFWADIERHHPDLEALNLPADVATAWKERLRTRVERRRRPDGSIEETVVERADRVMIFITVRAFYLDLARWASEEPARWGPWAAPCPIKVAETIDRKRVTRTKARMDQRTRERLPVLETFARATADHHRQAAAHLDIARATKPGGLFTLDGALFTRGKNPAGAAARDENGCLVHLDRVEHRAFWAWATVEFLRHTGVRVEEMLETTHHAMIQYRLPTTGEIVPLLQIAPSKTDVERVLLVSPELADVLATIIRRVREPKTGMIPLVTRYDDQERQWNAPAPLLFQYNRGGEPSTPNSQTIREILKEAAATSTRVTDATGRPLDFTPQDFRRMFITDAIRTGLPPHIAQVIAGHANINTTMGYNAVYPTETIEAHRAFIARRRTLRPAEEYRTPTEAEWEDFLGHFERRKLSVGTCARAYGTACIHEHACIRCSMLRPDPAQRGRLMEIRDNLLDRITEAEREGWLGEIEGLRVSLAGAEAKIGQIDAAAPGGPVLLGLPTPRPPRTGERPSRA</sequence>
<dbReference type="InterPro" id="IPR002104">
    <property type="entry name" value="Integrase_catalytic"/>
</dbReference>
<keyword evidence="5" id="KW-1185">Reference proteome</keyword>
<evidence type="ECO:0000256" key="1">
    <source>
        <dbReference type="ARBA" id="ARBA00023172"/>
    </source>
</evidence>
<feature type="region of interest" description="Disordered" evidence="2">
    <location>
        <begin position="1"/>
        <end position="29"/>
    </location>
</feature>
<name>A0ABP3RJJ6_9ACTN</name>
<evidence type="ECO:0000256" key="2">
    <source>
        <dbReference type="SAM" id="MobiDB-lite"/>
    </source>
</evidence>
<reference evidence="5" key="1">
    <citation type="journal article" date="2019" name="Int. J. Syst. Evol. Microbiol.">
        <title>The Global Catalogue of Microorganisms (GCM) 10K type strain sequencing project: providing services to taxonomists for standard genome sequencing and annotation.</title>
        <authorList>
            <consortium name="The Broad Institute Genomics Platform"/>
            <consortium name="The Broad Institute Genome Sequencing Center for Infectious Disease"/>
            <person name="Wu L."/>
            <person name="Ma J."/>
        </authorList>
    </citation>
    <scope>NUCLEOTIDE SEQUENCE [LARGE SCALE GENOMIC DNA]</scope>
    <source>
        <strain evidence="5">JCM 5067</strain>
    </source>
</reference>
<dbReference type="SUPFAM" id="SSF56349">
    <property type="entry name" value="DNA breaking-rejoining enzymes"/>
    <property type="match status" value="1"/>
</dbReference>
<accession>A0ABP3RJJ6</accession>
<evidence type="ECO:0000259" key="3">
    <source>
        <dbReference type="PROSITE" id="PS51898"/>
    </source>
</evidence>
<dbReference type="Gene3D" id="1.10.443.10">
    <property type="entry name" value="Intergrase catalytic core"/>
    <property type="match status" value="1"/>
</dbReference>
<dbReference type="InterPro" id="IPR013762">
    <property type="entry name" value="Integrase-like_cat_sf"/>
</dbReference>
<feature type="region of interest" description="Disordered" evidence="2">
    <location>
        <begin position="799"/>
        <end position="821"/>
    </location>
</feature>
<dbReference type="CDD" id="cd00397">
    <property type="entry name" value="DNA_BRE_C"/>
    <property type="match status" value="1"/>
</dbReference>
<dbReference type="Proteomes" id="UP001500668">
    <property type="component" value="Unassembled WGS sequence"/>
</dbReference>
<gene>
    <name evidence="4" type="ORF">GCM10010394_47000</name>
</gene>
<keyword evidence="1" id="KW-0233">DNA recombination</keyword>
<dbReference type="Pfam" id="PF00589">
    <property type="entry name" value="Phage_integrase"/>
    <property type="match status" value="1"/>
</dbReference>
<comment type="caution">
    <text evidence="4">The sequence shown here is derived from an EMBL/GenBank/DDBJ whole genome shotgun (WGS) entry which is preliminary data.</text>
</comment>
<dbReference type="PROSITE" id="PS51898">
    <property type="entry name" value="TYR_RECOMBINASE"/>
    <property type="match status" value="1"/>
</dbReference>
<dbReference type="EMBL" id="BAAACA010000034">
    <property type="protein sequence ID" value="GAA0611796.1"/>
    <property type="molecule type" value="Genomic_DNA"/>
</dbReference>
<dbReference type="InterPro" id="IPR011010">
    <property type="entry name" value="DNA_brk_join_enz"/>
</dbReference>
<feature type="domain" description="Tyr recombinase" evidence="3">
    <location>
        <begin position="466"/>
        <end position="683"/>
    </location>
</feature>
<proteinExistence type="predicted"/>
<organism evidence="4 5">
    <name type="scientific">Streptomyces crystallinus</name>
    <dbReference type="NCBI Taxonomy" id="68191"/>
    <lineage>
        <taxon>Bacteria</taxon>
        <taxon>Bacillati</taxon>
        <taxon>Actinomycetota</taxon>
        <taxon>Actinomycetes</taxon>
        <taxon>Kitasatosporales</taxon>
        <taxon>Streptomycetaceae</taxon>
        <taxon>Streptomyces</taxon>
    </lineage>
</organism>
<protein>
    <submittedName>
        <fullName evidence="4">Site-specific integrase</fullName>
    </submittedName>
</protein>
<evidence type="ECO:0000313" key="5">
    <source>
        <dbReference type="Proteomes" id="UP001500668"/>
    </source>
</evidence>